<feature type="domain" description="Flagellar protein FlgJ N-terminal" evidence="3">
    <location>
        <begin position="61"/>
        <end position="108"/>
    </location>
</feature>
<dbReference type="SUPFAM" id="SSF51261">
    <property type="entry name" value="Duplicated hybrid motif"/>
    <property type="match status" value="1"/>
</dbReference>
<proteinExistence type="predicted"/>
<dbReference type="GO" id="GO:0004222">
    <property type="term" value="F:metalloendopeptidase activity"/>
    <property type="evidence" value="ECO:0007669"/>
    <property type="project" value="TreeGrafter"/>
</dbReference>
<dbReference type="STRING" id="1121442.SAMN02745702_01725"/>
<dbReference type="CDD" id="cd12797">
    <property type="entry name" value="M23_peptidase"/>
    <property type="match status" value="1"/>
</dbReference>
<evidence type="ECO:0000256" key="1">
    <source>
        <dbReference type="ARBA" id="ARBA00022729"/>
    </source>
</evidence>
<dbReference type="EMBL" id="FUYA01000005">
    <property type="protein sequence ID" value="SKA72884.1"/>
    <property type="molecule type" value="Genomic_DNA"/>
</dbReference>
<keyword evidence="1" id="KW-0732">Signal</keyword>
<evidence type="ECO:0000313" key="5">
    <source>
        <dbReference type="Proteomes" id="UP000189733"/>
    </source>
</evidence>
<evidence type="ECO:0000259" key="3">
    <source>
        <dbReference type="Pfam" id="PF10135"/>
    </source>
</evidence>
<dbReference type="PANTHER" id="PTHR21666">
    <property type="entry name" value="PEPTIDASE-RELATED"/>
    <property type="match status" value="1"/>
</dbReference>
<dbReference type="OrthoDB" id="9796740at2"/>
<accession>A0A1T4W6F2</accession>
<gene>
    <name evidence="4" type="ORF">SAMN02745702_01725</name>
</gene>
<dbReference type="Proteomes" id="UP000189733">
    <property type="component" value="Unassembled WGS sequence"/>
</dbReference>
<dbReference type="Pfam" id="PF10135">
    <property type="entry name" value="Rod-binding"/>
    <property type="match status" value="1"/>
</dbReference>
<dbReference type="Gene3D" id="2.70.70.10">
    <property type="entry name" value="Glucose Permease (Domain IIA)"/>
    <property type="match status" value="1"/>
</dbReference>
<name>A0A1T4W6F2_9BACT</name>
<evidence type="ECO:0000313" key="4">
    <source>
        <dbReference type="EMBL" id="SKA72884.1"/>
    </source>
</evidence>
<reference evidence="4 5" key="1">
    <citation type="submission" date="2017-02" db="EMBL/GenBank/DDBJ databases">
        <authorList>
            <person name="Peterson S.W."/>
        </authorList>
    </citation>
    <scope>NUCLEOTIDE SEQUENCE [LARGE SCALE GENOMIC DNA]</scope>
    <source>
        <strain evidence="4 5">DSM 18034</strain>
    </source>
</reference>
<protein>
    <submittedName>
        <fullName evidence="4">Rod binding protein</fullName>
    </submittedName>
</protein>
<dbReference type="RefSeq" id="WP_144012592.1">
    <property type="nucleotide sequence ID" value="NZ_FUYA01000005.1"/>
</dbReference>
<dbReference type="AlphaFoldDB" id="A0A1T4W6F2"/>
<dbReference type="Pfam" id="PF01551">
    <property type="entry name" value="Peptidase_M23"/>
    <property type="match status" value="1"/>
</dbReference>
<feature type="domain" description="M23ase beta-sheet core" evidence="2">
    <location>
        <begin position="272"/>
        <end position="366"/>
    </location>
</feature>
<evidence type="ECO:0000259" key="2">
    <source>
        <dbReference type="Pfam" id="PF01551"/>
    </source>
</evidence>
<organism evidence="4 5">
    <name type="scientific">Desulfobaculum bizertense DSM 18034</name>
    <dbReference type="NCBI Taxonomy" id="1121442"/>
    <lineage>
        <taxon>Bacteria</taxon>
        <taxon>Pseudomonadati</taxon>
        <taxon>Thermodesulfobacteriota</taxon>
        <taxon>Desulfovibrionia</taxon>
        <taxon>Desulfovibrionales</taxon>
        <taxon>Desulfovibrionaceae</taxon>
        <taxon>Desulfobaculum</taxon>
    </lineage>
</organism>
<dbReference type="InterPro" id="IPR019301">
    <property type="entry name" value="Flagellar_prot_FlgJ_N"/>
</dbReference>
<dbReference type="InterPro" id="IPR011055">
    <property type="entry name" value="Dup_hybrid_motif"/>
</dbReference>
<dbReference type="InterPro" id="IPR050570">
    <property type="entry name" value="Cell_wall_metabolism_enzyme"/>
</dbReference>
<dbReference type="PANTHER" id="PTHR21666:SF289">
    <property type="entry name" value="L-ALA--D-GLU ENDOPEPTIDASE"/>
    <property type="match status" value="1"/>
</dbReference>
<keyword evidence="5" id="KW-1185">Reference proteome</keyword>
<sequence>MIGPKLDAGAAAMNAAQSEELKHKLGLDQLRRNLSSGKAEEKKLREACEGFEAVFMNKLWKQMRQNVPQDGYLHSKEEKFYVGMFDQKLSEKMAAAGGMGLGDMLFEQLREQLVHKSASTRVAHIPAEELNPLRGPQKEVNTEIQRTSSFSLPHKPARDLEIEGTGGVNVADNGPGRVAAPAQPTAPEATMPSTVGPVAASRVEASPELMSKAMELAVRIEYEHMRTESAPAAPKLLAENSPAPGTLVWPAQGEVTTGYGWRTDPLTGAQEMHSGVDIAGQPGDSVTSCWDGKVVFAGDRGRYGQTVVIEHADGWRSMYGHTEKISVREGQTVKAGEKIATMGSTAGKDGTNIHFEVRHGGQAVNPETLRSSMQASRALEDY</sequence>
<dbReference type="InterPro" id="IPR016047">
    <property type="entry name" value="M23ase_b-sheet_dom"/>
</dbReference>